<keyword evidence="2" id="KW-1185">Reference proteome</keyword>
<dbReference type="EMBL" id="JAIMFO010000010">
    <property type="protein sequence ID" value="MBY4798347.1"/>
    <property type="molecule type" value="Genomic_DNA"/>
</dbReference>
<dbReference type="Pfam" id="PF20036">
    <property type="entry name" value="Gp13-like"/>
    <property type="match status" value="1"/>
</dbReference>
<protein>
    <recommendedName>
        <fullName evidence="3">Coat protein</fullName>
    </recommendedName>
</protein>
<dbReference type="InterPro" id="IPR045404">
    <property type="entry name" value="Gp13-like"/>
</dbReference>
<evidence type="ECO:0000313" key="1">
    <source>
        <dbReference type="EMBL" id="MBY4798347.1"/>
    </source>
</evidence>
<comment type="caution">
    <text evidence="1">The sequence shown here is derived from an EMBL/GenBank/DDBJ whole genome shotgun (WGS) entry which is preliminary data.</text>
</comment>
<gene>
    <name evidence="1" type="ORF">K6V98_08310</name>
</gene>
<reference evidence="1 2" key="1">
    <citation type="submission" date="2021-08" db="EMBL/GenBank/DDBJ databases">
        <title>Collinsella faecalis sp. nov. isolated from swine faeces.</title>
        <authorList>
            <person name="Oh B.S."/>
            <person name="Lee J.H."/>
        </authorList>
    </citation>
    <scope>NUCLEOTIDE SEQUENCE [LARGE SCALE GENOMIC DNA]</scope>
    <source>
        <strain evidence="1 2">AGMB00827</strain>
    </source>
</reference>
<sequence>MAGTLLGFPFDEDIFNYNWNNAKDPVKTAILESGAMVEDPLIAGMIQNGSDSYTVPFYGLLSGNEANYDGKTDIPVGTVSGFAETGVVYGRAMGWSEDQFVRDFNSGADPMASIVSQVAAYWNHKRQNRLITIANAVLSLDAMKPHVIDKSTEAIAETTIGDASVDAFGDNASAVSLAVMHSKVANKLAGLKVLNYLKYTDAAGIERQMNIAQINGLTVVVDDAAPVTPGESSKPNKYTTLLFGQGAIRYARANVEVPAEVSRDPKKAGGQNTLWTRVRETIHPDGFSFVKPKSGYTGSPTDAQLAAKANWALVADPKVTPIASVITLA</sequence>
<proteinExistence type="predicted"/>
<accession>A0ABS7MM41</accession>
<organism evidence="1 2">
    <name type="scientific">Collinsella ureilytica</name>
    <dbReference type="NCBI Taxonomy" id="2869515"/>
    <lineage>
        <taxon>Bacteria</taxon>
        <taxon>Bacillati</taxon>
        <taxon>Actinomycetota</taxon>
        <taxon>Coriobacteriia</taxon>
        <taxon>Coriobacteriales</taxon>
        <taxon>Coriobacteriaceae</taxon>
        <taxon>Collinsella</taxon>
    </lineage>
</organism>
<dbReference type="RefSeq" id="WP_222200071.1">
    <property type="nucleotide sequence ID" value="NZ_JAIMFO010000010.1"/>
</dbReference>
<evidence type="ECO:0000313" key="2">
    <source>
        <dbReference type="Proteomes" id="UP000700908"/>
    </source>
</evidence>
<name>A0ABS7MM41_9ACTN</name>
<dbReference type="Proteomes" id="UP000700908">
    <property type="component" value="Unassembled WGS sequence"/>
</dbReference>
<evidence type="ECO:0008006" key="3">
    <source>
        <dbReference type="Google" id="ProtNLM"/>
    </source>
</evidence>